<dbReference type="EMBL" id="CAJVQB010148827">
    <property type="protein sequence ID" value="CAG8855380.1"/>
    <property type="molecule type" value="Genomic_DNA"/>
</dbReference>
<comment type="caution">
    <text evidence="1">The sequence shown here is derived from an EMBL/GenBank/DDBJ whole genome shotgun (WGS) entry which is preliminary data.</text>
</comment>
<protein>
    <submittedName>
        <fullName evidence="1">6412_t:CDS:1</fullName>
    </submittedName>
</protein>
<dbReference type="Proteomes" id="UP000789901">
    <property type="component" value="Unassembled WGS sequence"/>
</dbReference>
<gene>
    <name evidence="1" type="ORF">GMARGA_LOCUS44201</name>
</gene>
<feature type="non-terminal residue" evidence="1">
    <location>
        <position position="1"/>
    </location>
</feature>
<organism evidence="1 2">
    <name type="scientific">Gigaspora margarita</name>
    <dbReference type="NCBI Taxonomy" id="4874"/>
    <lineage>
        <taxon>Eukaryota</taxon>
        <taxon>Fungi</taxon>
        <taxon>Fungi incertae sedis</taxon>
        <taxon>Mucoromycota</taxon>
        <taxon>Glomeromycotina</taxon>
        <taxon>Glomeromycetes</taxon>
        <taxon>Diversisporales</taxon>
        <taxon>Gigasporaceae</taxon>
        <taxon>Gigaspora</taxon>
    </lineage>
</organism>
<evidence type="ECO:0000313" key="1">
    <source>
        <dbReference type="EMBL" id="CAG8855380.1"/>
    </source>
</evidence>
<reference evidence="1 2" key="1">
    <citation type="submission" date="2021-06" db="EMBL/GenBank/DDBJ databases">
        <authorList>
            <person name="Kallberg Y."/>
            <person name="Tangrot J."/>
            <person name="Rosling A."/>
        </authorList>
    </citation>
    <scope>NUCLEOTIDE SEQUENCE [LARGE SCALE GENOMIC DNA]</scope>
    <source>
        <strain evidence="1 2">120-4 pot B 10/14</strain>
    </source>
</reference>
<accession>A0ABN7XK39</accession>
<sequence>INNSNLVDDLTKMRLRDTQLLLRSIVSIWALNNKKIKKLKWKNNLNIGILAIAKDMDISIRNAEWEKD</sequence>
<keyword evidence="2" id="KW-1185">Reference proteome</keyword>
<name>A0ABN7XK39_GIGMA</name>
<proteinExistence type="predicted"/>
<evidence type="ECO:0000313" key="2">
    <source>
        <dbReference type="Proteomes" id="UP000789901"/>
    </source>
</evidence>